<dbReference type="Gene3D" id="1.10.10.10">
    <property type="entry name" value="Winged helix-like DNA-binding domain superfamily/Winged helix DNA-binding domain"/>
    <property type="match status" value="1"/>
</dbReference>
<dbReference type="InterPro" id="IPR036390">
    <property type="entry name" value="WH_DNA-bd_sf"/>
</dbReference>
<evidence type="ECO:0000256" key="2">
    <source>
        <dbReference type="ARBA" id="ARBA00023015"/>
    </source>
</evidence>
<comment type="similarity">
    <text evidence="1">Belongs to the LysR transcriptional regulatory family.</text>
</comment>
<dbReference type="PRINTS" id="PR00039">
    <property type="entry name" value="HTHLYSR"/>
</dbReference>
<dbReference type="Gene3D" id="3.40.190.10">
    <property type="entry name" value="Periplasmic binding protein-like II"/>
    <property type="match status" value="2"/>
</dbReference>
<dbReference type="Proteomes" id="UP000095553">
    <property type="component" value="Unassembled WGS sequence"/>
</dbReference>
<accession>A0A173UJH0</accession>
<dbReference type="GO" id="GO:0003677">
    <property type="term" value="F:DNA binding"/>
    <property type="evidence" value="ECO:0007669"/>
    <property type="project" value="UniProtKB-KW"/>
</dbReference>
<dbReference type="InterPro" id="IPR000847">
    <property type="entry name" value="LysR_HTH_N"/>
</dbReference>
<dbReference type="Pfam" id="PF00126">
    <property type="entry name" value="HTH_1"/>
    <property type="match status" value="1"/>
</dbReference>
<dbReference type="PANTHER" id="PTHR30346:SF0">
    <property type="entry name" value="HCA OPERON TRANSCRIPTIONAL ACTIVATOR HCAR"/>
    <property type="match status" value="1"/>
</dbReference>
<keyword evidence="2" id="KW-0805">Transcription regulation</keyword>
<dbReference type="AlphaFoldDB" id="A0A173UJH0"/>
<dbReference type="PANTHER" id="PTHR30346">
    <property type="entry name" value="TRANSCRIPTIONAL DUAL REGULATOR HCAR-RELATED"/>
    <property type="match status" value="1"/>
</dbReference>
<dbReference type="PROSITE" id="PS50931">
    <property type="entry name" value="HTH_LYSR"/>
    <property type="match status" value="1"/>
</dbReference>
<dbReference type="FunFam" id="1.10.10.10:FF:000001">
    <property type="entry name" value="LysR family transcriptional regulator"/>
    <property type="match status" value="1"/>
</dbReference>
<gene>
    <name evidence="6" type="primary">oxyR_1</name>
    <name evidence="6" type="ORF">ERS852571_02832</name>
</gene>
<dbReference type="SUPFAM" id="SSF46785">
    <property type="entry name" value="Winged helix' DNA-binding domain"/>
    <property type="match status" value="1"/>
</dbReference>
<dbReference type="GO" id="GO:0032993">
    <property type="term" value="C:protein-DNA complex"/>
    <property type="evidence" value="ECO:0007669"/>
    <property type="project" value="TreeGrafter"/>
</dbReference>
<keyword evidence="4" id="KW-0804">Transcription</keyword>
<sequence length="310" mass="35808">MTLTQLRYIIAIVDTGSMNEAAKSLFISQPSLSLAVKELEKEIGTRLFKRSNRGVSVTQEGMEFLSYARQVVEQYQLMESRYIEKKNIKKKFGVSMQHYTFAVNAFVEMVKQFGMDEYEFAVRETKTYEVIKDVKDFHSEIGILYLNEFNKKVLSKMLQESGLEFHPLLECGIYVYMWKGHPLADKEEITIEELEEYPCLSFEQGEYNSFYFAEEVLSTYEYKRLIKANDRATMLNLMVGLNGYTLCSGIICESLNGDDYCAVKLKSDELMTIGYIKRKGVAISPLGEKYLEEIKKYKAMGDDSGYRDIL</sequence>
<evidence type="ECO:0000256" key="1">
    <source>
        <dbReference type="ARBA" id="ARBA00009437"/>
    </source>
</evidence>
<reference evidence="6 7" key="1">
    <citation type="submission" date="2015-09" db="EMBL/GenBank/DDBJ databases">
        <authorList>
            <consortium name="Pathogen Informatics"/>
        </authorList>
    </citation>
    <scope>NUCLEOTIDE SEQUENCE [LARGE SCALE GENOMIC DNA]</scope>
    <source>
        <strain evidence="6 7">2789STDY5834959</strain>
    </source>
</reference>
<evidence type="ECO:0000259" key="5">
    <source>
        <dbReference type="PROSITE" id="PS50931"/>
    </source>
</evidence>
<dbReference type="Pfam" id="PF03466">
    <property type="entry name" value="LysR_substrate"/>
    <property type="match status" value="1"/>
</dbReference>
<dbReference type="SUPFAM" id="SSF53850">
    <property type="entry name" value="Periplasmic binding protein-like II"/>
    <property type="match status" value="1"/>
</dbReference>
<dbReference type="CDD" id="cd05466">
    <property type="entry name" value="PBP2_LTTR_substrate"/>
    <property type="match status" value="1"/>
</dbReference>
<evidence type="ECO:0000256" key="4">
    <source>
        <dbReference type="ARBA" id="ARBA00023163"/>
    </source>
</evidence>
<evidence type="ECO:0000256" key="3">
    <source>
        <dbReference type="ARBA" id="ARBA00023125"/>
    </source>
</evidence>
<evidence type="ECO:0000313" key="7">
    <source>
        <dbReference type="Proteomes" id="UP000095553"/>
    </source>
</evidence>
<keyword evidence="3" id="KW-0238">DNA-binding</keyword>
<organism evidence="6 7">
    <name type="scientific">Anaerostipes hadrus</name>
    <dbReference type="NCBI Taxonomy" id="649756"/>
    <lineage>
        <taxon>Bacteria</taxon>
        <taxon>Bacillati</taxon>
        <taxon>Bacillota</taxon>
        <taxon>Clostridia</taxon>
        <taxon>Lachnospirales</taxon>
        <taxon>Lachnospiraceae</taxon>
        <taxon>Anaerostipes</taxon>
    </lineage>
</organism>
<feature type="domain" description="HTH lysR-type" evidence="5">
    <location>
        <begin position="1"/>
        <end position="58"/>
    </location>
</feature>
<proteinExistence type="inferred from homology"/>
<dbReference type="RefSeq" id="WP_044924333.1">
    <property type="nucleotide sequence ID" value="NZ_CYXY01000023.1"/>
</dbReference>
<evidence type="ECO:0000313" key="6">
    <source>
        <dbReference type="EMBL" id="CUN15029.1"/>
    </source>
</evidence>
<dbReference type="InterPro" id="IPR036388">
    <property type="entry name" value="WH-like_DNA-bd_sf"/>
</dbReference>
<name>A0A173UJH0_ANAHA</name>
<dbReference type="InterPro" id="IPR005119">
    <property type="entry name" value="LysR_subst-bd"/>
</dbReference>
<protein>
    <submittedName>
        <fullName evidence="6">Morphology and auto-aggregation control protein</fullName>
    </submittedName>
</protein>
<dbReference type="EMBL" id="CYXY01000023">
    <property type="protein sequence ID" value="CUN15029.1"/>
    <property type="molecule type" value="Genomic_DNA"/>
</dbReference>
<dbReference type="GO" id="GO:0003700">
    <property type="term" value="F:DNA-binding transcription factor activity"/>
    <property type="evidence" value="ECO:0007669"/>
    <property type="project" value="InterPro"/>
</dbReference>